<dbReference type="EMBL" id="LRQV01000055">
    <property type="protein sequence ID" value="KXK60919.1"/>
    <property type="molecule type" value="Genomic_DNA"/>
</dbReference>
<name>A0A136PR33_9ACTN</name>
<dbReference type="RefSeq" id="WP_067366660.1">
    <property type="nucleotide sequence ID" value="NZ_JBIUBN010000011.1"/>
</dbReference>
<organism evidence="1 2">
    <name type="scientific">Micromonospora rosaria</name>
    <dbReference type="NCBI Taxonomy" id="47874"/>
    <lineage>
        <taxon>Bacteria</taxon>
        <taxon>Bacillati</taxon>
        <taxon>Actinomycetota</taxon>
        <taxon>Actinomycetes</taxon>
        <taxon>Micromonosporales</taxon>
        <taxon>Micromonosporaceae</taxon>
        <taxon>Micromonospora</taxon>
    </lineage>
</organism>
<proteinExistence type="predicted"/>
<accession>A0A136PR33</accession>
<comment type="caution">
    <text evidence="1">The sequence shown here is derived from an EMBL/GenBank/DDBJ whole genome shotgun (WGS) entry which is preliminary data.</text>
</comment>
<protein>
    <submittedName>
        <fullName evidence="1">Uncharacterized protein</fullName>
    </submittedName>
</protein>
<evidence type="ECO:0000313" key="1">
    <source>
        <dbReference type="EMBL" id="KXK60919.1"/>
    </source>
</evidence>
<reference evidence="1 2" key="1">
    <citation type="submission" date="2016-01" db="EMBL/GenBank/DDBJ databases">
        <title>Whole genome sequence and analysis of Micromonospora rosaria DSM 803, which can produce antibacterial substance rosamicin.</title>
        <authorList>
            <person name="Yang H."/>
            <person name="He X."/>
            <person name="Zhu D."/>
        </authorList>
    </citation>
    <scope>NUCLEOTIDE SEQUENCE [LARGE SCALE GENOMIC DNA]</scope>
    <source>
        <strain evidence="1 2">DSM 803</strain>
    </source>
</reference>
<sequence>MGETVAIALITALATLTAAGLTGLVTALTVRRQVAGQLTAAREERAEQRTQRRDQDRRDAYLGFLAACDQAYRELDRDWVGPGGSRGTGVDSPYAALRGLDEAYNRVLLAGPEPAADAAGAVVRSVNEEYAGQRRLTPAAGTGGEPLAERCRPEHRAAIGARARQRDEFVAVARRVLEPGGAAALVRGRDATPADVSARA</sequence>
<dbReference type="Proteomes" id="UP000070620">
    <property type="component" value="Unassembled WGS sequence"/>
</dbReference>
<dbReference type="AlphaFoldDB" id="A0A136PR33"/>
<gene>
    <name evidence="1" type="ORF">AWW66_16330</name>
</gene>
<dbReference type="OrthoDB" id="3405682at2"/>
<evidence type="ECO:0000313" key="2">
    <source>
        <dbReference type="Proteomes" id="UP000070620"/>
    </source>
</evidence>
<keyword evidence="2" id="KW-1185">Reference proteome</keyword>